<accession>A0A6A5ZE20</accession>
<organism evidence="2 3">
    <name type="scientific">Lophiotrema nucula</name>
    <dbReference type="NCBI Taxonomy" id="690887"/>
    <lineage>
        <taxon>Eukaryota</taxon>
        <taxon>Fungi</taxon>
        <taxon>Dikarya</taxon>
        <taxon>Ascomycota</taxon>
        <taxon>Pezizomycotina</taxon>
        <taxon>Dothideomycetes</taxon>
        <taxon>Pleosporomycetidae</taxon>
        <taxon>Pleosporales</taxon>
        <taxon>Lophiotremataceae</taxon>
        <taxon>Lophiotrema</taxon>
    </lineage>
</organism>
<protein>
    <recommendedName>
        <fullName evidence="4">Fungal calcium binding protein domain-containing protein</fullName>
    </recommendedName>
</protein>
<proteinExistence type="predicted"/>
<feature type="signal peptide" evidence="1">
    <location>
        <begin position="1"/>
        <end position="19"/>
    </location>
</feature>
<reference evidence="2" key="1">
    <citation type="journal article" date="2020" name="Stud. Mycol.">
        <title>101 Dothideomycetes genomes: a test case for predicting lifestyles and emergence of pathogens.</title>
        <authorList>
            <person name="Haridas S."/>
            <person name="Albert R."/>
            <person name="Binder M."/>
            <person name="Bloem J."/>
            <person name="Labutti K."/>
            <person name="Salamov A."/>
            <person name="Andreopoulos B."/>
            <person name="Baker S."/>
            <person name="Barry K."/>
            <person name="Bills G."/>
            <person name="Bluhm B."/>
            <person name="Cannon C."/>
            <person name="Castanera R."/>
            <person name="Culley D."/>
            <person name="Daum C."/>
            <person name="Ezra D."/>
            <person name="Gonzalez J."/>
            <person name="Henrissat B."/>
            <person name="Kuo A."/>
            <person name="Liang C."/>
            <person name="Lipzen A."/>
            <person name="Lutzoni F."/>
            <person name="Magnuson J."/>
            <person name="Mondo S."/>
            <person name="Nolan M."/>
            <person name="Ohm R."/>
            <person name="Pangilinan J."/>
            <person name="Park H.-J."/>
            <person name="Ramirez L."/>
            <person name="Alfaro M."/>
            <person name="Sun H."/>
            <person name="Tritt A."/>
            <person name="Yoshinaga Y."/>
            <person name="Zwiers L.-H."/>
            <person name="Turgeon B."/>
            <person name="Goodwin S."/>
            <person name="Spatafora J."/>
            <person name="Crous P."/>
            <person name="Grigoriev I."/>
        </authorList>
    </citation>
    <scope>NUCLEOTIDE SEQUENCE</scope>
    <source>
        <strain evidence="2">CBS 627.86</strain>
    </source>
</reference>
<dbReference type="AlphaFoldDB" id="A0A6A5ZE20"/>
<sequence length="102" mass="11102">MRCKTLLLAVCFALTSVSAQEVKDGCPKDEYACIDVINSSQCIEQLIIEKLANATREALVKCVEYEGTATTMPGAQKYCRCPGCHTAPINDVLSKMFPPPCI</sequence>
<evidence type="ECO:0000313" key="3">
    <source>
        <dbReference type="Proteomes" id="UP000799770"/>
    </source>
</evidence>
<evidence type="ECO:0008006" key="4">
    <source>
        <dbReference type="Google" id="ProtNLM"/>
    </source>
</evidence>
<dbReference type="OrthoDB" id="4588160at2759"/>
<keyword evidence="1" id="KW-0732">Signal</keyword>
<dbReference type="Proteomes" id="UP000799770">
    <property type="component" value="Unassembled WGS sequence"/>
</dbReference>
<gene>
    <name evidence="2" type="ORF">BDV96DRAFT_644863</name>
</gene>
<evidence type="ECO:0000256" key="1">
    <source>
        <dbReference type="SAM" id="SignalP"/>
    </source>
</evidence>
<name>A0A6A5ZE20_9PLEO</name>
<evidence type="ECO:0000313" key="2">
    <source>
        <dbReference type="EMBL" id="KAF2117445.1"/>
    </source>
</evidence>
<dbReference type="EMBL" id="ML977319">
    <property type="protein sequence ID" value="KAF2117445.1"/>
    <property type="molecule type" value="Genomic_DNA"/>
</dbReference>
<keyword evidence="3" id="KW-1185">Reference proteome</keyword>
<feature type="chain" id="PRO_5025495345" description="Fungal calcium binding protein domain-containing protein" evidence="1">
    <location>
        <begin position="20"/>
        <end position="102"/>
    </location>
</feature>